<evidence type="ECO:0000256" key="7">
    <source>
        <dbReference type="ARBA" id="ARBA00022958"/>
    </source>
</evidence>
<dbReference type="PANTHER" id="PTHR11537:SF254">
    <property type="entry name" value="POTASSIUM VOLTAGE-GATED CHANNEL PROTEIN SHAB"/>
    <property type="match status" value="1"/>
</dbReference>
<name>A0A3B0RE88_9ZZZZ</name>
<sequence length="227" mass="26000">MNDSSSRFGRIFFFAIQTLIVFSLIVFSLDTLPNLSSKHANFLSIAETTTIIIFTIEYALRIFVAKKRIKFVFSFFGIVDLLAILPFYLPFLGLDLRVLRIVRLLRILKLFKQNKAINRFKRAWELIKQELYMFAFISSIMIFISAAGIYFFENQVQPEQFQSIFHSLWWAVTTLTTVGYGDMYPITTGGKIFTFVILMIGLGIVAVPTGLISSALTQVREEEANSK</sequence>
<evidence type="ECO:0000256" key="4">
    <source>
        <dbReference type="ARBA" id="ARBA00022692"/>
    </source>
</evidence>
<keyword evidence="4 12" id="KW-0812">Transmembrane</keyword>
<feature type="transmembrane region" description="Helical" evidence="12">
    <location>
        <begin position="41"/>
        <end position="64"/>
    </location>
</feature>
<keyword evidence="11 14" id="KW-0407">Ion channel</keyword>
<keyword evidence="3" id="KW-0633">Potassium transport</keyword>
<keyword evidence="5" id="KW-0631">Potassium channel</keyword>
<dbReference type="Pfam" id="PF00520">
    <property type="entry name" value="Ion_trans"/>
    <property type="match status" value="1"/>
</dbReference>
<dbReference type="Gene3D" id="1.20.120.350">
    <property type="entry name" value="Voltage-gated potassium channels. Chain C"/>
    <property type="match status" value="1"/>
</dbReference>
<feature type="domain" description="Ion transport" evidence="13">
    <location>
        <begin position="10"/>
        <end position="223"/>
    </location>
</feature>
<keyword evidence="6" id="KW-0851">Voltage-gated channel</keyword>
<feature type="transmembrane region" description="Helical" evidence="12">
    <location>
        <begin position="71"/>
        <end position="89"/>
    </location>
</feature>
<keyword evidence="2" id="KW-0813">Transport</keyword>
<evidence type="ECO:0000256" key="11">
    <source>
        <dbReference type="ARBA" id="ARBA00023303"/>
    </source>
</evidence>
<dbReference type="InterPro" id="IPR005821">
    <property type="entry name" value="Ion_trans_dom"/>
</dbReference>
<feature type="transmembrane region" description="Helical" evidence="12">
    <location>
        <begin position="12"/>
        <end position="29"/>
    </location>
</feature>
<dbReference type="GO" id="GO:0005249">
    <property type="term" value="F:voltage-gated potassium channel activity"/>
    <property type="evidence" value="ECO:0007669"/>
    <property type="project" value="InterPro"/>
</dbReference>
<dbReference type="GO" id="GO:0001508">
    <property type="term" value="P:action potential"/>
    <property type="evidence" value="ECO:0007669"/>
    <property type="project" value="TreeGrafter"/>
</dbReference>
<accession>A0A3B0RE88</accession>
<evidence type="ECO:0000256" key="9">
    <source>
        <dbReference type="ARBA" id="ARBA00023065"/>
    </source>
</evidence>
<protein>
    <submittedName>
        <fullName evidence="14">Potassium voltage-gated channel subfamily KQT possible potassium channel, VIC family</fullName>
    </submittedName>
</protein>
<keyword evidence="8 12" id="KW-1133">Transmembrane helix</keyword>
<evidence type="ECO:0000256" key="6">
    <source>
        <dbReference type="ARBA" id="ARBA00022882"/>
    </source>
</evidence>
<evidence type="ECO:0000256" key="2">
    <source>
        <dbReference type="ARBA" id="ARBA00022448"/>
    </source>
</evidence>
<dbReference type="PRINTS" id="PR00169">
    <property type="entry name" value="KCHANNEL"/>
</dbReference>
<evidence type="ECO:0000256" key="3">
    <source>
        <dbReference type="ARBA" id="ARBA00022538"/>
    </source>
</evidence>
<feature type="transmembrane region" description="Helical" evidence="12">
    <location>
        <begin position="192"/>
        <end position="217"/>
    </location>
</feature>
<evidence type="ECO:0000256" key="1">
    <source>
        <dbReference type="ARBA" id="ARBA00004141"/>
    </source>
</evidence>
<dbReference type="GO" id="GO:0008076">
    <property type="term" value="C:voltage-gated potassium channel complex"/>
    <property type="evidence" value="ECO:0007669"/>
    <property type="project" value="InterPro"/>
</dbReference>
<keyword evidence="9" id="KW-0406">Ion transport</keyword>
<feature type="transmembrane region" description="Helical" evidence="12">
    <location>
        <begin position="164"/>
        <end position="180"/>
    </location>
</feature>
<evidence type="ECO:0000256" key="10">
    <source>
        <dbReference type="ARBA" id="ARBA00023136"/>
    </source>
</evidence>
<dbReference type="AlphaFoldDB" id="A0A3B0RE88"/>
<reference evidence="14" key="1">
    <citation type="submission" date="2018-06" db="EMBL/GenBank/DDBJ databases">
        <authorList>
            <person name="Zhirakovskaya E."/>
        </authorList>
    </citation>
    <scope>NUCLEOTIDE SEQUENCE</scope>
</reference>
<dbReference type="SUPFAM" id="SSF81324">
    <property type="entry name" value="Voltage-gated potassium channels"/>
    <property type="match status" value="1"/>
</dbReference>
<keyword evidence="10 12" id="KW-0472">Membrane</keyword>
<dbReference type="EMBL" id="UOEE01000030">
    <property type="protein sequence ID" value="VAV87176.1"/>
    <property type="molecule type" value="Genomic_DNA"/>
</dbReference>
<dbReference type="PANTHER" id="PTHR11537">
    <property type="entry name" value="VOLTAGE-GATED POTASSIUM CHANNEL"/>
    <property type="match status" value="1"/>
</dbReference>
<dbReference type="Gene3D" id="1.10.287.70">
    <property type="match status" value="1"/>
</dbReference>
<dbReference type="InterPro" id="IPR027359">
    <property type="entry name" value="Volt_channel_dom_sf"/>
</dbReference>
<evidence type="ECO:0000256" key="8">
    <source>
        <dbReference type="ARBA" id="ARBA00022989"/>
    </source>
</evidence>
<evidence type="ECO:0000259" key="13">
    <source>
        <dbReference type="Pfam" id="PF00520"/>
    </source>
</evidence>
<proteinExistence type="predicted"/>
<evidence type="ECO:0000256" key="5">
    <source>
        <dbReference type="ARBA" id="ARBA00022826"/>
    </source>
</evidence>
<feature type="transmembrane region" description="Helical" evidence="12">
    <location>
        <begin position="131"/>
        <end position="152"/>
    </location>
</feature>
<evidence type="ECO:0000313" key="14">
    <source>
        <dbReference type="EMBL" id="VAV87176.1"/>
    </source>
</evidence>
<organism evidence="14">
    <name type="scientific">hydrothermal vent metagenome</name>
    <dbReference type="NCBI Taxonomy" id="652676"/>
    <lineage>
        <taxon>unclassified sequences</taxon>
        <taxon>metagenomes</taxon>
        <taxon>ecological metagenomes</taxon>
    </lineage>
</organism>
<gene>
    <name evidence="14" type="ORF">MNBD_ALPHA06-2284</name>
</gene>
<comment type="subcellular location">
    <subcellularLocation>
        <location evidence="1">Membrane</location>
        <topology evidence="1">Multi-pass membrane protein</topology>
    </subcellularLocation>
</comment>
<dbReference type="InterPro" id="IPR028325">
    <property type="entry name" value="VG_K_chnl"/>
</dbReference>
<keyword evidence="7" id="KW-0630">Potassium</keyword>
<evidence type="ECO:0000256" key="12">
    <source>
        <dbReference type="SAM" id="Phobius"/>
    </source>
</evidence>